<gene>
    <name evidence="1" type="ORF">VTK73DRAFT_3045</name>
</gene>
<reference evidence="1 2" key="1">
    <citation type="journal article" date="2024" name="Commun. Biol.">
        <title>Comparative genomic analysis of thermophilic fungi reveals convergent evolutionary adaptations and gene losses.</title>
        <authorList>
            <person name="Steindorff A.S."/>
            <person name="Aguilar-Pontes M.V."/>
            <person name="Robinson A.J."/>
            <person name="Andreopoulos B."/>
            <person name="LaButti K."/>
            <person name="Kuo A."/>
            <person name="Mondo S."/>
            <person name="Riley R."/>
            <person name="Otillar R."/>
            <person name="Haridas S."/>
            <person name="Lipzen A."/>
            <person name="Grimwood J."/>
            <person name="Schmutz J."/>
            <person name="Clum A."/>
            <person name="Reid I.D."/>
            <person name="Moisan M.C."/>
            <person name="Butler G."/>
            <person name="Nguyen T.T.M."/>
            <person name="Dewar K."/>
            <person name="Conant G."/>
            <person name="Drula E."/>
            <person name="Henrissat B."/>
            <person name="Hansel C."/>
            <person name="Singer S."/>
            <person name="Hutchinson M.I."/>
            <person name="de Vries R.P."/>
            <person name="Natvig D.O."/>
            <person name="Powell A.J."/>
            <person name="Tsang A."/>
            <person name="Grigoriev I.V."/>
        </authorList>
    </citation>
    <scope>NUCLEOTIDE SEQUENCE [LARGE SCALE GENOMIC DNA]</scope>
    <source>
        <strain evidence="1 2">ATCC 24622</strain>
    </source>
</reference>
<dbReference type="Proteomes" id="UP001586593">
    <property type="component" value="Unassembled WGS sequence"/>
</dbReference>
<comment type="caution">
    <text evidence="1">The sequence shown here is derived from an EMBL/GenBank/DDBJ whole genome shotgun (WGS) entry which is preliminary data.</text>
</comment>
<sequence length="56" mass="5929">MAAGLGCPKELVALQLGGKCTFTAAHGKAIGWAPQFPAQHILEAADEEVDRILRNL</sequence>
<evidence type="ECO:0000313" key="2">
    <source>
        <dbReference type="Proteomes" id="UP001586593"/>
    </source>
</evidence>
<keyword evidence="2" id="KW-1185">Reference proteome</keyword>
<evidence type="ECO:0000313" key="1">
    <source>
        <dbReference type="EMBL" id="KAL1842750.1"/>
    </source>
</evidence>
<name>A0ABR3VLT9_9PEZI</name>
<protein>
    <submittedName>
        <fullName evidence="1">Uncharacterized protein</fullName>
    </submittedName>
</protein>
<accession>A0ABR3VLT9</accession>
<proteinExistence type="predicted"/>
<organism evidence="1 2">
    <name type="scientific">Phialemonium thermophilum</name>
    <dbReference type="NCBI Taxonomy" id="223376"/>
    <lineage>
        <taxon>Eukaryota</taxon>
        <taxon>Fungi</taxon>
        <taxon>Dikarya</taxon>
        <taxon>Ascomycota</taxon>
        <taxon>Pezizomycotina</taxon>
        <taxon>Sordariomycetes</taxon>
        <taxon>Sordariomycetidae</taxon>
        <taxon>Cephalothecales</taxon>
        <taxon>Cephalothecaceae</taxon>
        <taxon>Phialemonium</taxon>
    </lineage>
</organism>
<dbReference type="EMBL" id="JAZHXJ010001914">
    <property type="protein sequence ID" value="KAL1842750.1"/>
    <property type="molecule type" value="Genomic_DNA"/>
</dbReference>